<evidence type="ECO:0000313" key="1">
    <source>
        <dbReference type="EMBL" id="NUY98439.1"/>
    </source>
</evidence>
<dbReference type="Proteomes" id="UP000566985">
    <property type="component" value="Unassembled WGS sequence"/>
</dbReference>
<reference evidence="1 2" key="1">
    <citation type="submission" date="2020-05" db="EMBL/GenBank/DDBJ databases">
        <title>Whole Genome Sequences of Enterobacteriales Associated with the International Space Station.</title>
        <authorList>
            <person name="Bharadwaj A."/>
            <person name="Daudu R."/>
            <person name="Singh N."/>
            <person name="Wood J."/>
            <person name="Debieu M."/>
            <person name="Mason C."/>
            <person name="Wang C."/>
            <person name="Venkateswaran K."/>
        </authorList>
    </citation>
    <scope>NUCLEOTIDE SEQUENCE [LARGE SCALE GENOMIC DNA]</scope>
    <source>
        <strain evidence="1 2">IF5SW-B1</strain>
    </source>
</reference>
<dbReference type="GeneID" id="57347036"/>
<organism evidence="1 2">
    <name type="scientific">Pantoea brenneri</name>
    <dbReference type="NCBI Taxonomy" id="472694"/>
    <lineage>
        <taxon>Bacteria</taxon>
        <taxon>Pseudomonadati</taxon>
        <taxon>Pseudomonadota</taxon>
        <taxon>Gammaproteobacteria</taxon>
        <taxon>Enterobacterales</taxon>
        <taxon>Erwiniaceae</taxon>
        <taxon>Pantoea</taxon>
    </lineage>
</organism>
<dbReference type="EMBL" id="JABWPM010000025">
    <property type="protein sequence ID" value="NUY98439.1"/>
    <property type="molecule type" value="Genomic_DNA"/>
</dbReference>
<dbReference type="AlphaFoldDB" id="A0A7Y6NH63"/>
<protein>
    <submittedName>
        <fullName evidence="1">Uncharacterized protein</fullName>
    </submittedName>
</protein>
<dbReference type="RefSeq" id="WP_069729470.1">
    <property type="nucleotide sequence ID" value="NZ_JABWPE010000025.1"/>
</dbReference>
<accession>A0A7Y6NH63</accession>
<gene>
    <name evidence="1" type="ORF">HU668_18440</name>
</gene>
<comment type="caution">
    <text evidence="1">The sequence shown here is derived from an EMBL/GenBank/DDBJ whole genome shotgun (WGS) entry which is preliminary data.</text>
</comment>
<name>A0A7Y6NH63_9GAMM</name>
<evidence type="ECO:0000313" key="2">
    <source>
        <dbReference type="Proteomes" id="UP000566985"/>
    </source>
</evidence>
<sequence>MKLSNVLIATSQPVETGKHNQSLCQYLHDRDMNKISCRDIQCQNCPLQCEGSLFRELYHEAS</sequence>
<proteinExistence type="predicted"/>